<gene>
    <name evidence="1" type="ORF">N0K08_07460</name>
</gene>
<reference evidence="1 2" key="1">
    <citation type="submission" date="2022-09" db="EMBL/GenBank/DDBJ databases">
        <title>Draft genome of isolate Be4.</title>
        <authorList>
            <person name="Sanchez-Castro I."/>
            <person name="Martinez-Rodriguez P."/>
            <person name="Descostes M."/>
            <person name="Merroun M."/>
        </authorList>
    </citation>
    <scope>NUCLEOTIDE SEQUENCE [LARGE SCALE GENOMIC DNA]</scope>
    <source>
        <strain evidence="1 2">Be4</strain>
    </source>
</reference>
<dbReference type="Pfam" id="PF06545">
    <property type="entry name" value="AllG"/>
    <property type="match status" value="1"/>
</dbReference>
<organism evidence="1 2">
    <name type="scientific">Acidovorax bellezanensis</name>
    <dbReference type="NCBI Taxonomy" id="2976702"/>
    <lineage>
        <taxon>Bacteria</taxon>
        <taxon>Pseudomonadati</taxon>
        <taxon>Pseudomonadota</taxon>
        <taxon>Betaproteobacteria</taxon>
        <taxon>Burkholderiales</taxon>
        <taxon>Comamonadaceae</taxon>
        <taxon>Acidovorax</taxon>
    </lineage>
</organism>
<dbReference type="EMBL" id="JAODYH010000003">
    <property type="protein sequence ID" value="MCT9810464.1"/>
    <property type="molecule type" value="Genomic_DNA"/>
</dbReference>
<dbReference type="Gene3D" id="1.10.10.660">
    <property type="entry name" value="conserved protein of unknown function from Enterococcus faecalis V583"/>
    <property type="match status" value="1"/>
</dbReference>
<name>A0ABT2PJ16_9BURK</name>
<evidence type="ECO:0000313" key="2">
    <source>
        <dbReference type="Proteomes" id="UP001525968"/>
    </source>
</evidence>
<evidence type="ECO:0000313" key="1">
    <source>
        <dbReference type="EMBL" id="MCT9810464.1"/>
    </source>
</evidence>
<keyword evidence="2" id="KW-1185">Reference proteome</keyword>
<dbReference type="Proteomes" id="UP001525968">
    <property type="component" value="Unassembled WGS sequence"/>
</dbReference>
<sequence length="376" mass="38361">MPENTAPASADFARWARPFASACWRDVTTRAQAMPELAPYLLLHAGPPFVGPPPAPVRQAAIQALLFEGLAPDAAAARTLLATGAVQFAPAQDHGLVTPLAQVVSASMPLAVVGDGKTCAWAPLIEGPAPALRFGSSDAGALQRLRAITGLGLQRLAPLLRSRPLALGPVVEQALAQGDECHARTGAANQALLAGLHGLSPQEHELLAGSPGFVLTILMAAAAWRLRADDAPIAAVGGNGQAFGLRLRGARAWQVIPAQPPEGTRFAGHEQTPALGAIGDSAVLDFCGLGGQALAAAPALCEEWRATLPGDAAARRARVTDPLTGLVDPARILHSGLAPLVNLAILGADGGAQLMGRGCYAPATALFDARSASAAH</sequence>
<protein>
    <submittedName>
        <fullName evidence="1">DUF1116 domain-containing protein</fullName>
    </submittedName>
</protein>
<dbReference type="InterPro" id="IPR024033">
    <property type="entry name" value="OXTCase_su_AllG_h-dom"/>
</dbReference>
<dbReference type="Gene3D" id="3.90.1710.10">
    <property type="entry name" value="Enterococcus faecalis V583 domain"/>
    <property type="match status" value="1"/>
</dbReference>
<proteinExistence type="predicted"/>
<dbReference type="InterPro" id="IPR009499">
    <property type="entry name" value="AllG-like"/>
</dbReference>
<accession>A0ABT2PJ16</accession>
<dbReference type="Gene3D" id="3.90.1700.10">
    <property type="entry name" value="v583 domain like"/>
    <property type="match status" value="1"/>
</dbReference>
<dbReference type="RefSeq" id="WP_261499490.1">
    <property type="nucleotide sequence ID" value="NZ_JAODYH010000003.1"/>
</dbReference>
<comment type="caution">
    <text evidence="1">The sequence shown here is derived from an EMBL/GenBank/DDBJ whole genome shotgun (WGS) entry which is preliminary data.</text>
</comment>